<evidence type="ECO:0000313" key="9">
    <source>
        <dbReference type="Proteomes" id="UP000886998"/>
    </source>
</evidence>
<protein>
    <recommendedName>
        <fullName evidence="2">separase</fullName>
        <ecNumber evidence="2">3.4.22.49</ecNumber>
    </recommendedName>
</protein>
<dbReference type="PROSITE" id="PS50994">
    <property type="entry name" value="INTEGRASE"/>
    <property type="match status" value="1"/>
</dbReference>
<evidence type="ECO:0000256" key="2">
    <source>
        <dbReference type="ARBA" id="ARBA00012489"/>
    </source>
</evidence>
<dbReference type="PANTHER" id="PTHR12792">
    <property type="entry name" value="EXTRA SPINDLE POLES 1-RELATED"/>
    <property type="match status" value="1"/>
</dbReference>
<dbReference type="GO" id="GO:0005634">
    <property type="term" value="C:nucleus"/>
    <property type="evidence" value="ECO:0007669"/>
    <property type="project" value="InterPro"/>
</dbReference>
<accession>A0A8X6WM56</accession>
<evidence type="ECO:0000259" key="7">
    <source>
        <dbReference type="PROSITE" id="PS51700"/>
    </source>
</evidence>
<evidence type="ECO:0000256" key="4">
    <source>
        <dbReference type="ARBA" id="ARBA00022829"/>
    </source>
</evidence>
<dbReference type="PANTHER" id="PTHR12792:SF0">
    <property type="entry name" value="SEPARIN"/>
    <property type="match status" value="1"/>
</dbReference>
<evidence type="ECO:0000256" key="1">
    <source>
        <dbReference type="ARBA" id="ARBA00000451"/>
    </source>
</evidence>
<dbReference type="InterPro" id="IPR012337">
    <property type="entry name" value="RNaseH-like_sf"/>
</dbReference>
<dbReference type="GO" id="GO:0051307">
    <property type="term" value="P:meiotic chromosome separation"/>
    <property type="evidence" value="ECO:0007669"/>
    <property type="project" value="TreeGrafter"/>
</dbReference>
<dbReference type="Gene3D" id="3.30.420.10">
    <property type="entry name" value="Ribonuclease H-like superfamily/Ribonuclease H"/>
    <property type="match status" value="1"/>
</dbReference>
<sequence length="2300" mass="263192">MLGIQRIRTTPYHPSSNGVVERLHRTLKQAIRCHDTKWTESLPVVLLGLRACIKEDLNASCAEMVFGKTIVLPGEFFESSSQTPTDPSEFLLRLRETFRTLKPTPASCHSSSSCFVHTALKTCSHIFVRVEGLKPSLTAPYQGPFEVLSRTDKHFTIKINDKTSTISIDRLKPAFLLNNTDSTKEPFPVQKSNYPIVLPPRLDQNVPIPATTRSGRKVMATIKTIINNLRKEDITSLMEDIQALCKDFNASCEETCLLLKAIYQLMLIKEETKKDDSYSIILKIVPSINLCVDYIKNSYSCEEAEKYQFLPILYHIIKLLLKFDLYCPTLGCAEHVQMFLSDKKQTLKDKETYAKNLSALFWNEALQIEKKNNLIDFEMGLRFRSMAVEFMLLEDKCPMIDQKISLTLIRYCHNNEEKNTDKILTFLQNMWMKLHFQNNDYDHKLYLFKLLYSLYEISLKHCKDVSILKCIFSLLLDLSNNLEEGEKKYAFKTCIEIAKISVQLSVLENFEISKKIVTDFERLIKNKKKVEDFESSLYSYACGYFYLSFVWSINLNEIGDKNLSLILYNIKTYITLVYQYLSISSEKFAQKCFPFCLKSDLAISIVAVNLFNSLIKTEQDIKRKREQIKKVQNFVEFSLNKFKFTNMTIELKTSHTRYASSIGNTGCILYNAGLYFESIYFLEVNCDVYSKYISVDDAQDLKGSLYKKKEILIYCCFLSGNHKTALQYIVELMLKYVDKRKECMELWRKVKRDALRIHDLISSSSTISDLLSEMNISISAEEEAVLLMDELKIIKLEKYCSEEEVISVVTKLLNFPSTKYHHAYIILEVLTMSPSITEKISEIVNKSTLEMCLESIALFKDNLTENPMHNEAKLLLSINYFCLYCLKLQQLHKVAEKETEVFLKSGFDDEENETCDIKPAFPLLTFLVEAEIINSLELALEVWTDISENTDNNWSSLAEIIRDWDLLTVIQATAEFFSNSAYDIKELKSWIILWNIASSVENKEHEFIATISLINLLIKLGYLDISYELLKTIENDLRLTDSSLNFILLELKLQLAKSYYFLQKGMFDDGFILLRNILQNPVFEKKLKQVKMLQIQSLMLQTDFLLVPSSAFANSDNLSYFQNHTAVASAMECAVLAKGLLKIMLEKQNSESNNDFISFKALLLKNLLKTFLLLGEQYFQIGDPRFARCYLKEGLKIAEGHILTYWASKMLIALGKIDLLCNNVDDCLVKLNGLKYIMDEDAQKNASRLLSKAYTKTSISKTLNTSEDFIIHGGTKLKLERNIKQNFLNSQVHASPVSTKMEKSCFEVKFESYSDGSMPSIFLLKLEIWELSCLHLIAEDKMSFAKSQLTKLLQRCEVLTKRSKNISEILVSARIRIPLSTTRNPTKSEVILLTSIFLKLSLLRFSDNDIKGSEGLIDNAFKSLGESSEKEKYAFPVVYAQLKYHQIVMNLKSVLGLEANVCLEASVCPSVRSISILPRKMMKLEKTIVANMNTPTKCSQICTTPHMDSKKFPNAPTKKDIIPKHLKKDIEETKLSRVSHSLIFSSSEDEKYSITPEISVTPKVNPKVTRIRKKPENFSYAVPESKSVFSTKNIEASCDIWKFDLSSPEVCTKNIKSQTSQNEPRTLRSSRLKAKNGKSNNNCFQLPRKKNTRQMKSKSKKALDSKNSNNSVEESDTSNSNQRISVEYNRSSSKNRLKPETPQSNSYEDVFYLNNSEISQERKDLKLTDYHSAIDVLSKNFNSLEISPYKSSISIPIETLKQSIEELELIRQLTEDNAPYPLYIDICKLLAVLKMTENGTSIESPSKLPICAYLLSETFSSPLRQIHLSNVLYFKEKLMKDDKNYIPTALKRRNRSINAQIEYLLSFVPKDYTIVQITALNDEELKGTSSAKFRASRLIICRYEPGNLPLVMCLDSSSAEMFNSSLFTDFQNVLLESTLIMKQNDDSKKWWKTRSSLDMRLKTIVEDMEDKWLGCWKGLLLSQCTNPNRMKQLVKISETLSKIEAPSDKKLLLVLLDSVGHLSRAQLSSAVCHLWNCNQFDEVYSKVYKSILDLSVELPTTDRHPLILILDKNIQALPWESLPVLKNIPVSRMPSLSILSSKFSMMSNKMIFYKEIDCNQTFYILNPGGDLKYSQEYFQPRFEKQANWKGITGRAPGSQECASAFKSYDLFIYCGHGSGRQYLEGTSIDTMKCHAATILMGCSSGRLKQLNRQLEAYGVPLTYLVNGCPCVVGNLWDVTDKDIDRFTDKLFQLFIPNYCQEQNSTTNIATAISHARSACKMQYLVGAAPIMYGLPVLARN</sequence>
<dbReference type="SUPFAM" id="SSF53098">
    <property type="entry name" value="Ribonuclease H-like"/>
    <property type="match status" value="1"/>
</dbReference>
<dbReference type="Pfam" id="PF03568">
    <property type="entry name" value="Separin_C"/>
    <property type="match status" value="1"/>
</dbReference>
<dbReference type="OrthoDB" id="10255632at2759"/>
<dbReference type="InterPro" id="IPR005314">
    <property type="entry name" value="Peptidase_C50"/>
</dbReference>
<feature type="compositionally biased region" description="Basic residues" evidence="5">
    <location>
        <begin position="1647"/>
        <end position="1660"/>
    </location>
</feature>
<keyword evidence="4" id="KW-0159">Chromosome partition</keyword>
<dbReference type="GO" id="GO:0004197">
    <property type="term" value="F:cysteine-type endopeptidase activity"/>
    <property type="evidence" value="ECO:0007669"/>
    <property type="project" value="InterPro"/>
</dbReference>
<feature type="region of interest" description="Disordered" evidence="5">
    <location>
        <begin position="1615"/>
        <end position="1704"/>
    </location>
</feature>
<dbReference type="GO" id="GO:0005813">
    <property type="term" value="C:centrosome"/>
    <property type="evidence" value="ECO:0007669"/>
    <property type="project" value="TreeGrafter"/>
</dbReference>
<dbReference type="PROSITE" id="PS51700">
    <property type="entry name" value="SEPARIN"/>
    <property type="match status" value="1"/>
</dbReference>
<evidence type="ECO:0000256" key="3">
    <source>
        <dbReference type="ARBA" id="ARBA00022801"/>
    </source>
</evidence>
<dbReference type="InterPro" id="IPR036397">
    <property type="entry name" value="RNaseH_sf"/>
</dbReference>
<dbReference type="GO" id="GO:0072686">
    <property type="term" value="C:mitotic spindle"/>
    <property type="evidence" value="ECO:0007669"/>
    <property type="project" value="TreeGrafter"/>
</dbReference>
<comment type="caution">
    <text evidence="8">The sequence shown here is derived from an EMBL/GenBank/DDBJ whole genome shotgun (WGS) entry which is preliminary data.</text>
</comment>
<dbReference type="InterPro" id="IPR030397">
    <property type="entry name" value="SEPARIN_core_dom"/>
</dbReference>
<dbReference type="GO" id="GO:0003676">
    <property type="term" value="F:nucleic acid binding"/>
    <property type="evidence" value="ECO:0007669"/>
    <property type="project" value="InterPro"/>
</dbReference>
<keyword evidence="9" id="KW-1185">Reference proteome</keyword>
<dbReference type="InterPro" id="IPR001584">
    <property type="entry name" value="Integrase_cat-core"/>
</dbReference>
<feature type="domain" description="Peptidase C50" evidence="7">
    <location>
        <begin position="2118"/>
        <end position="2213"/>
    </location>
</feature>
<feature type="compositionally biased region" description="Polar residues" evidence="5">
    <location>
        <begin position="1615"/>
        <end position="1627"/>
    </location>
</feature>
<feature type="domain" description="Integrase catalytic" evidence="6">
    <location>
        <begin position="1"/>
        <end position="81"/>
    </location>
</feature>
<dbReference type="GO" id="GO:0015074">
    <property type="term" value="P:DNA integration"/>
    <property type="evidence" value="ECO:0007669"/>
    <property type="project" value="InterPro"/>
</dbReference>
<evidence type="ECO:0000313" key="8">
    <source>
        <dbReference type="EMBL" id="GFY37673.1"/>
    </source>
</evidence>
<dbReference type="GO" id="GO:0005737">
    <property type="term" value="C:cytoplasm"/>
    <property type="evidence" value="ECO:0007669"/>
    <property type="project" value="TreeGrafter"/>
</dbReference>
<comment type="catalytic activity">
    <reaction evidence="1">
        <text>All bonds known to be hydrolyzed by this endopeptidase have arginine in P1 and an acidic residue in P4. P6 is often occupied by an acidic residue or by a hydroxy-amino-acid residue, the phosphorylation of which enhances cleavage.</text>
        <dbReference type="EC" id="3.4.22.49"/>
    </reaction>
</comment>
<reference evidence="8" key="1">
    <citation type="submission" date="2020-08" db="EMBL/GenBank/DDBJ databases">
        <title>Multicomponent nature underlies the extraordinary mechanical properties of spider dragline silk.</title>
        <authorList>
            <person name="Kono N."/>
            <person name="Nakamura H."/>
            <person name="Mori M."/>
            <person name="Yoshida Y."/>
            <person name="Ohtoshi R."/>
            <person name="Malay A.D."/>
            <person name="Moran D.A.P."/>
            <person name="Tomita M."/>
            <person name="Numata K."/>
            <person name="Arakawa K."/>
        </authorList>
    </citation>
    <scope>NUCLEOTIDE SEQUENCE</scope>
</reference>
<dbReference type="GO" id="GO:0006508">
    <property type="term" value="P:proteolysis"/>
    <property type="evidence" value="ECO:0007669"/>
    <property type="project" value="InterPro"/>
</dbReference>
<organism evidence="8 9">
    <name type="scientific">Trichonephila inaurata madagascariensis</name>
    <dbReference type="NCBI Taxonomy" id="2747483"/>
    <lineage>
        <taxon>Eukaryota</taxon>
        <taxon>Metazoa</taxon>
        <taxon>Ecdysozoa</taxon>
        <taxon>Arthropoda</taxon>
        <taxon>Chelicerata</taxon>
        <taxon>Arachnida</taxon>
        <taxon>Araneae</taxon>
        <taxon>Araneomorphae</taxon>
        <taxon>Entelegynae</taxon>
        <taxon>Araneoidea</taxon>
        <taxon>Nephilidae</taxon>
        <taxon>Trichonephila</taxon>
        <taxon>Trichonephila inaurata</taxon>
    </lineage>
</organism>
<evidence type="ECO:0000259" key="6">
    <source>
        <dbReference type="PROSITE" id="PS50994"/>
    </source>
</evidence>
<evidence type="ECO:0000256" key="5">
    <source>
        <dbReference type="SAM" id="MobiDB-lite"/>
    </source>
</evidence>
<dbReference type="EC" id="3.4.22.49" evidence="2"/>
<keyword evidence="3" id="KW-0378">Hydrolase</keyword>
<dbReference type="EMBL" id="BMAV01000420">
    <property type="protein sequence ID" value="GFY37673.1"/>
    <property type="molecule type" value="Genomic_DNA"/>
</dbReference>
<gene>
    <name evidence="8" type="primary">ESPL1</name>
    <name evidence="8" type="ORF">TNIN_71931</name>
</gene>
<feature type="compositionally biased region" description="Polar residues" evidence="5">
    <location>
        <begin position="1665"/>
        <end position="1694"/>
    </location>
</feature>
<dbReference type="Proteomes" id="UP000886998">
    <property type="component" value="Unassembled WGS sequence"/>
</dbReference>
<proteinExistence type="predicted"/>
<name>A0A8X6WM56_9ARAC</name>